<evidence type="ECO:0000313" key="3">
    <source>
        <dbReference type="EMBL" id="KAH0574004.1"/>
    </source>
</evidence>
<gene>
    <name evidence="2" type="ORF">SS50377_11536</name>
    <name evidence="3" type="ORF">SS50377_23939</name>
</gene>
<keyword evidence="4" id="KW-1185">Reference proteome</keyword>
<dbReference type="VEuPathDB" id="GiardiaDB:SS50377_23939"/>
<dbReference type="AlphaFoldDB" id="V6LUM8"/>
<name>V6LUM8_9EUKA</name>
<evidence type="ECO:0000256" key="1">
    <source>
        <dbReference type="SAM" id="MobiDB-lite"/>
    </source>
</evidence>
<dbReference type="EMBL" id="KI545993">
    <property type="protein sequence ID" value="EST48332.1"/>
    <property type="molecule type" value="Genomic_DNA"/>
</dbReference>
<evidence type="ECO:0000313" key="2">
    <source>
        <dbReference type="EMBL" id="EST48332.1"/>
    </source>
</evidence>
<proteinExistence type="predicted"/>
<feature type="compositionally biased region" description="Acidic residues" evidence="1">
    <location>
        <begin position="73"/>
        <end position="85"/>
    </location>
</feature>
<evidence type="ECO:0000313" key="4">
    <source>
        <dbReference type="Proteomes" id="UP000018208"/>
    </source>
</evidence>
<reference evidence="3" key="2">
    <citation type="submission" date="2020-12" db="EMBL/GenBank/DDBJ databases">
        <title>New Spironucleus salmonicida genome in near-complete chromosomes.</title>
        <authorList>
            <person name="Xu F."/>
            <person name="Kurt Z."/>
            <person name="Jimenez-Gonzalez A."/>
            <person name="Astvaldsson A."/>
            <person name="Andersson J.O."/>
            <person name="Svard S.G."/>
        </authorList>
    </citation>
    <scope>NUCLEOTIDE SEQUENCE</scope>
    <source>
        <strain evidence="3">ATCC 50377</strain>
    </source>
</reference>
<dbReference type="EMBL" id="AUWU02000004">
    <property type="protein sequence ID" value="KAH0574004.1"/>
    <property type="molecule type" value="Genomic_DNA"/>
</dbReference>
<protein>
    <submittedName>
        <fullName evidence="2">Uncharacterized protein</fullName>
    </submittedName>
</protein>
<organism evidence="2">
    <name type="scientific">Spironucleus salmonicida</name>
    <dbReference type="NCBI Taxonomy" id="348837"/>
    <lineage>
        <taxon>Eukaryota</taxon>
        <taxon>Metamonada</taxon>
        <taxon>Diplomonadida</taxon>
        <taxon>Hexamitidae</taxon>
        <taxon>Hexamitinae</taxon>
        <taxon>Spironucleus</taxon>
    </lineage>
</organism>
<reference evidence="2 3" key="1">
    <citation type="journal article" date="2014" name="PLoS Genet.">
        <title>The Genome of Spironucleus salmonicida Highlights a Fish Pathogen Adapted to Fluctuating Environments.</title>
        <authorList>
            <person name="Xu F."/>
            <person name="Jerlstrom-Hultqvist J."/>
            <person name="Einarsson E."/>
            <person name="Astvaldsson A."/>
            <person name="Svard S.G."/>
            <person name="Andersson J.O."/>
        </authorList>
    </citation>
    <scope>NUCLEOTIDE SEQUENCE</scope>
    <source>
        <strain evidence="3">ATCC 50377</strain>
    </source>
</reference>
<feature type="region of interest" description="Disordered" evidence="1">
    <location>
        <begin position="55"/>
        <end position="85"/>
    </location>
</feature>
<dbReference type="Proteomes" id="UP000018208">
    <property type="component" value="Unassembled WGS sequence"/>
</dbReference>
<sequence>MQLGKPRQSVKRTDQVNLKKNIKQVHIKYLPGYSECLNADLKDFDQTIRELTAHIQQSRQQKTPTEKRKLYSDSDESTIFDEIEV</sequence>
<accession>V6LUM8</accession>